<name>A0A9Q3HSE4_9BASI</name>
<reference evidence="1" key="1">
    <citation type="submission" date="2021-03" db="EMBL/GenBank/DDBJ databases">
        <title>Draft genome sequence of rust myrtle Austropuccinia psidii MF-1, a brazilian biotype.</title>
        <authorList>
            <person name="Quecine M.C."/>
            <person name="Pachon D.M.R."/>
            <person name="Bonatelli M.L."/>
            <person name="Correr F.H."/>
            <person name="Franceschini L.M."/>
            <person name="Leite T.F."/>
            <person name="Margarido G.R.A."/>
            <person name="Almeida C.A."/>
            <person name="Ferrarezi J.A."/>
            <person name="Labate C.A."/>
        </authorList>
    </citation>
    <scope>NUCLEOTIDE SEQUENCE</scope>
    <source>
        <strain evidence="1">MF-1</strain>
    </source>
</reference>
<dbReference type="Proteomes" id="UP000765509">
    <property type="component" value="Unassembled WGS sequence"/>
</dbReference>
<organism evidence="1 2">
    <name type="scientific">Austropuccinia psidii MF-1</name>
    <dbReference type="NCBI Taxonomy" id="1389203"/>
    <lineage>
        <taxon>Eukaryota</taxon>
        <taxon>Fungi</taxon>
        <taxon>Dikarya</taxon>
        <taxon>Basidiomycota</taxon>
        <taxon>Pucciniomycotina</taxon>
        <taxon>Pucciniomycetes</taxon>
        <taxon>Pucciniales</taxon>
        <taxon>Sphaerophragmiaceae</taxon>
        <taxon>Austropuccinia</taxon>
    </lineage>
</organism>
<accession>A0A9Q3HSE4</accession>
<sequence length="101" mass="10749">MGASVPSVSVFPLSGVPLPGAHSEKSEVLSPSYFHEVDSNTGCYFRVISWVAFDIINGPSAEAIYIGVAVNLLVYDGHIASILPDVYLPPQHVSIGSLHIQ</sequence>
<dbReference type="AlphaFoldDB" id="A0A9Q3HSE4"/>
<evidence type="ECO:0000313" key="2">
    <source>
        <dbReference type="Proteomes" id="UP000765509"/>
    </source>
</evidence>
<keyword evidence="2" id="KW-1185">Reference proteome</keyword>
<evidence type="ECO:0000313" key="1">
    <source>
        <dbReference type="EMBL" id="MBW0513474.1"/>
    </source>
</evidence>
<gene>
    <name evidence="1" type="ORF">O181_053189</name>
</gene>
<proteinExistence type="predicted"/>
<dbReference type="EMBL" id="AVOT02023453">
    <property type="protein sequence ID" value="MBW0513474.1"/>
    <property type="molecule type" value="Genomic_DNA"/>
</dbReference>
<comment type="caution">
    <text evidence="1">The sequence shown here is derived from an EMBL/GenBank/DDBJ whole genome shotgun (WGS) entry which is preliminary data.</text>
</comment>
<protein>
    <submittedName>
        <fullName evidence="1">Uncharacterized protein</fullName>
    </submittedName>
</protein>